<feature type="transmembrane region" description="Helical" evidence="6">
    <location>
        <begin position="87"/>
        <end position="107"/>
    </location>
</feature>
<dbReference type="InterPro" id="IPR001516">
    <property type="entry name" value="Proton_antipo_N"/>
</dbReference>
<keyword evidence="3 6" id="KW-1133">Transmembrane helix</keyword>
<accession>A0ABN2EG29</accession>
<evidence type="ECO:0000259" key="8">
    <source>
        <dbReference type="Pfam" id="PF00662"/>
    </source>
</evidence>
<dbReference type="Proteomes" id="UP001500393">
    <property type="component" value="Unassembled WGS sequence"/>
</dbReference>
<gene>
    <name evidence="9" type="primary">nuoL</name>
    <name evidence="9" type="ORF">GCM10009789_70930</name>
</gene>
<keyword evidence="10" id="KW-1185">Reference proteome</keyword>
<feature type="transmembrane region" description="Helical" evidence="6">
    <location>
        <begin position="279"/>
        <end position="298"/>
    </location>
</feature>
<dbReference type="NCBIfam" id="TIGR01974">
    <property type="entry name" value="NDH_I_L"/>
    <property type="match status" value="1"/>
</dbReference>
<reference evidence="9 10" key="1">
    <citation type="journal article" date="2019" name="Int. J. Syst. Evol. Microbiol.">
        <title>The Global Catalogue of Microorganisms (GCM) 10K type strain sequencing project: providing services to taxonomists for standard genome sequencing and annotation.</title>
        <authorList>
            <consortium name="The Broad Institute Genomics Platform"/>
            <consortium name="The Broad Institute Genome Sequencing Center for Infectious Disease"/>
            <person name="Wu L."/>
            <person name="Ma J."/>
        </authorList>
    </citation>
    <scope>NUCLEOTIDE SEQUENCE [LARGE SCALE GENOMIC DNA]</scope>
    <source>
        <strain evidence="9 10">JCM 14969</strain>
    </source>
</reference>
<dbReference type="InterPro" id="IPR018393">
    <property type="entry name" value="NADHpl_OxRdtase_5_subgr"/>
</dbReference>
<feature type="transmembrane region" description="Helical" evidence="6">
    <location>
        <begin position="251"/>
        <end position="267"/>
    </location>
</feature>
<dbReference type="RefSeq" id="WP_344221098.1">
    <property type="nucleotide sequence ID" value="NZ_BAAAOS010000056.1"/>
</dbReference>
<feature type="transmembrane region" description="Helical" evidence="6">
    <location>
        <begin position="497"/>
        <end position="521"/>
    </location>
</feature>
<evidence type="ECO:0000256" key="5">
    <source>
        <dbReference type="RuleBase" id="RU000320"/>
    </source>
</evidence>
<feature type="transmembrane region" description="Helical" evidence="6">
    <location>
        <begin position="30"/>
        <end position="51"/>
    </location>
</feature>
<evidence type="ECO:0000256" key="6">
    <source>
        <dbReference type="SAM" id="Phobius"/>
    </source>
</evidence>
<feature type="transmembrane region" description="Helical" evidence="6">
    <location>
        <begin position="182"/>
        <end position="207"/>
    </location>
</feature>
<feature type="transmembrane region" description="Helical" evidence="6">
    <location>
        <begin position="318"/>
        <end position="338"/>
    </location>
</feature>
<protein>
    <submittedName>
        <fullName evidence="9">NADH-quinone oxidoreductase subunit L</fullName>
    </submittedName>
</protein>
<feature type="transmembrane region" description="Helical" evidence="6">
    <location>
        <begin position="373"/>
        <end position="392"/>
    </location>
</feature>
<dbReference type="InterPro" id="IPR001750">
    <property type="entry name" value="ND/Mrp_TM"/>
</dbReference>
<feature type="domain" description="NADH-Ubiquinone oxidoreductase (complex I) chain 5 N-terminal" evidence="8">
    <location>
        <begin position="70"/>
        <end position="120"/>
    </location>
</feature>
<evidence type="ECO:0000313" key="10">
    <source>
        <dbReference type="Proteomes" id="UP001500393"/>
    </source>
</evidence>
<feature type="domain" description="NADH:quinone oxidoreductase/Mrp antiporter transmembrane" evidence="7">
    <location>
        <begin position="136"/>
        <end position="425"/>
    </location>
</feature>
<dbReference type="PANTHER" id="PTHR42829">
    <property type="entry name" value="NADH-UBIQUINONE OXIDOREDUCTASE CHAIN 5"/>
    <property type="match status" value="1"/>
</dbReference>
<comment type="caution">
    <text evidence="9">The sequence shown here is derived from an EMBL/GenBank/DDBJ whole genome shotgun (WGS) entry which is preliminary data.</text>
</comment>
<feature type="transmembrane region" description="Helical" evidence="6">
    <location>
        <begin position="602"/>
        <end position="622"/>
    </location>
</feature>
<dbReference type="EMBL" id="BAAAOS010000056">
    <property type="protein sequence ID" value="GAA1606470.1"/>
    <property type="molecule type" value="Genomic_DNA"/>
</dbReference>
<dbReference type="PRINTS" id="PR01434">
    <property type="entry name" value="NADHDHGNASE5"/>
</dbReference>
<dbReference type="NCBIfam" id="NF005141">
    <property type="entry name" value="PRK06590.1"/>
    <property type="match status" value="1"/>
</dbReference>
<dbReference type="PRINTS" id="PR01435">
    <property type="entry name" value="NPOXDRDTASE5"/>
</dbReference>
<evidence type="ECO:0000259" key="7">
    <source>
        <dbReference type="Pfam" id="PF00361"/>
    </source>
</evidence>
<dbReference type="Gene3D" id="1.20.5.2700">
    <property type="match status" value="1"/>
</dbReference>
<dbReference type="PANTHER" id="PTHR42829:SF2">
    <property type="entry name" value="NADH-UBIQUINONE OXIDOREDUCTASE CHAIN 5"/>
    <property type="match status" value="1"/>
</dbReference>
<organism evidence="9 10">
    <name type="scientific">Kribbella sancticallisti</name>
    <dbReference type="NCBI Taxonomy" id="460087"/>
    <lineage>
        <taxon>Bacteria</taxon>
        <taxon>Bacillati</taxon>
        <taxon>Actinomycetota</taxon>
        <taxon>Actinomycetes</taxon>
        <taxon>Propionibacteriales</taxon>
        <taxon>Kribbellaceae</taxon>
        <taxon>Kribbella</taxon>
    </lineage>
</organism>
<proteinExistence type="predicted"/>
<feature type="transmembrane region" description="Helical" evidence="6">
    <location>
        <begin position="455"/>
        <end position="477"/>
    </location>
</feature>
<name>A0ABN2EG29_9ACTN</name>
<evidence type="ECO:0000256" key="3">
    <source>
        <dbReference type="ARBA" id="ARBA00022989"/>
    </source>
</evidence>
<sequence>MSHELTWLLVAIPAVSAAILLLGGKATNAWGHLLGTAAPLASFVCGVLLFFQMQGHSGEERSETVKLFEWFSVGSIQVDVTLLVDQLSILFVLLITGVGSLIHIYSIGYMAHDARRRRFFGYLNLFIASMLLLVLAADYLVVFVGWEGVGLASYLLIGFWQHKHSAATAAKKAFVVNRVGDIGLSLAVMSMWALFGSSAFTTVSAGVEGVSDTWGTLLGLMLLLAACGKSAQVPLQSWLLDAMEGPTPVSALIHAATMVTAGVYLVVRSHAIYEVTEFASTAVVIVGTVTLLVGAIIGCAKDDIKKALAGSTMSQIGYMMLAAGLGPAGYVFAIFHLLTHGFFKANMFLGAGSVMHGMNDDVNMRHYGGLAKYMKVTFVTFAFGYLAILGIPPFAGFFSKDKIIEAAFADNLVIGLCALLGAGITAFYMTRLMLMTFFGEKRWGKDVHPHESPAVMTGPLVVLAALSIGGGALYFAGHWIVDWLEPVVGHEEHHPPVSALVMTLITLAVVLVGLLVAVFLYRRDIPREAPVKVSPATTFARRDLYGDALNEAVLMRPGQYLTRTLVWLDNRGVDGLVNGLAALFGGLSGRLRRYQTGFVRSYALSMVFGAAFVVVALLAVRLS</sequence>
<dbReference type="InterPro" id="IPR003945">
    <property type="entry name" value="NU5C-like"/>
</dbReference>
<feature type="transmembrane region" description="Helical" evidence="6">
    <location>
        <begin position="412"/>
        <end position="434"/>
    </location>
</feature>
<keyword evidence="2 5" id="KW-0812">Transmembrane</keyword>
<dbReference type="Pfam" id="PF00361">
    <property type="entry name" value="Proton_antipo_M"/>
    <property type="match status" value="1"/>
</dbReference>
<evidence type="ECO:0000256" key="1">
    <source>
        <dbReference type="ARBA" id="ARBA00004127"/>
    </source>
</evidence>
<evidence type="ECO:0000313" key="9">
    <source>
        <dbReference type="EMBL" id="GAA1606470.1"/>
    </source>
</evidence>
<keyword evidence="4 6" id="KW-0472">Membrane</keyword>
<evidence type="ECO:0000256" key="4">
    <source>
        <dbReference type="ARBA" id="ARBA00023136"/>
    </source>
</evidence>
<dbReference type="Pfam" id="PF00662">
    <property type="entry name" value="Proton_antipo_N"/>
    <property type="match status" value="1"/>
</dbReference>
<feature type="transmembrane region" description="Helical" evidence="6">
    <location>
        <begin position="119"/>
        <end position="146"/>
    </location>
</feature>
<comment type="subcellular location">
    <subcellularLocation>
        <location evidence="1">Endomembrane system</location>
        <topology evidence="1">Multi-pass membrane protein</topology>
    </subcellularLocation>
    <subcellularLocation>
        <location evidence="5">Membrane</location>
        <topology evidence="5">Multi-pass membrane protein</topology>
    </subcellularLocation>
</comment>
<feature type="transmembrane region" description="Helical" evidence="6">
    <location>
        <begin position="6"/>
        <end position="23"/>
    </location>
</feature>
<evidence type="ECO:0000256" key="2">
    <source>
        <dbReference type="ARBA" id="ARBA00022692"/>
    </source>
</evidence>